<proteinExistence type="predicted"/>
<organism evidence="2 3">
    <name type="scientific">Lates calcarifer</name>
    <name type="common">Barramundi</name>
    <name type="synonym">Holocentrus calcarifer</name>
    <dbReference type="NCBI Taxonomy" id="8187"/>
    <lineage>
        <taxon>Eukaryota</taxon>
        <taxon>Metazoa</taxon>
        <taxon>Chordata</taxon>
        <taxon>Craniata</taxon>
        <taxon>Vertebrata</taxon>
        <taxon>Euteleostomi</taxon>
        <taxon>Actinopterygii</taxon>
        <taxon>Neopterygii</taxon>
        <taxon>Teleostei</taxon>
        <taxon>Neoteleostei</taxon>
        <taxon>Acanthomorphata</taxon>
        <taxon>Carangaria</taxon>
        <taxon>Carangaria incertae sedis</taxon>
        <taxon>Centropomidae</taxon>
        <taxon>Lates</taxon>
    </lineage>
</organism>
<feature type="compositionally biased region" description="Basic and acidic residues" evidence="1">
    <location>
        <begin position="1"/>
        <end position="29"/>
    </location>
</feature>
<feature type="compositionally biased region" description="Gly residues" evidence="1">
    <location>
        <begin position="39"/>
        <end position="63"/>
    </location>
</feature>
<dbReference type="AlphaFoldDB" id="A0AAJ7LQS1"/>
<feature type="compositionally biased region" description="Pro residues" evidence="1">
    <location>
        <begin position="104"/>
        <end position="139"/>
    </location>
</feature>
<evidence type="ECO:0000313" key="3">
    <source>
        <dbReference type="RefSeq" id="XP_018528137.1"/>
    </source>
</evidence>
<dbReference type="GeneID" id="108880903"/>
<reference evidence="3" key="1">
    <citation type="submission" date="2025-08" db="UniProtKB">
        <authorList>
            <consortium name="RefSeq"/>
        </authorList>
    </citation>
    <scope>IDENTIFICATION</scope>
    <source>
        <tissue evidence="3">Brain</tissue>
    </source>
</reference>
<evidence type="ECO:0000313" key="2">
    <source>
        <dbReference type="Proteomes" id="UP000694890"/>
    </source>
</evidence>
<evidence type="ECO:0000256" key="1">
    <source>
        <dbReference type="SAM" id="MobiDB-lite"/>
    </source>
</evidence>
<gene>
    <name evidence="3" type="primary">si:ch211-51e12.7</name>
</gene>
<accession>A0AAJ7LQS1</accession>
<sequence length="176" mass="18870">MDADTEEKLTETSKTSKDESERPVIENKSRGRGVKGRGRGGWMSRGGLRGGRGMMKGFGPPGHGRGRMKDGAMNGLAPMRGMGRMRPYPDLRGHHRGRGGPMGMGPPPPPPPPPPPMHLRGPFPPMPRHGPPPPPPPGHPGFRGRPPHPRGRGMPPPGPPRHFHPRGPRGGGTQYS</sequence>
<dbReference type="RefSeq" id="XP_018528137.1">
    <property type="nucleotide sequence ID" value="XM_018672621.2"/>
</dbReference>
<dbReference type="Proteomes" id="UP000694890">
    <property type="component" value="Linkage group LG7_1"/>
</dbReference>
<feature type="region of interest" description="Disordered" evidence="1">
    <location>
        <begin position="1"/>
        <end position="176"/>
    </location>
</feature>
<name>A0AAJ7LQS1_LATCA</name>
<protein>
    <submittedName>
        <fullName evidence="3">Splicing factor 3B subunit 4 isoform X2</fullName>
    </submittedName>
</protein>